<dbReference type="InParanoid" id="A7RIA3"/>
<evidence type="ECO:0000256" key="2">
    <source>
        <dbReference type="ARBA" id="ARBA00022475"/>
    </source>
</evidence>
<evidence type="ECO:0000256" key="4">
    <source>
        <dbReference type="ARBA" id="ARBA00022989"/>
    </source>
</evidence>
<evidence type="ECO:0000256" key="8">
    <source>
        <dbReference type="ARBA" id="ARBA00023224"/>
    </source>
</evidence>
<proteinExistence type="inferred from homology"/>
<feature type="transmembrane region" description="Helical" evidence="10">
    <location>
        <begin position="242"/>
        <end position="263"/>
    </location>
</feature>
<dbReference type="PRINTS" id="PR00237">
    <property type="entry name" value="GPCRRHODOPSN"/>
</dbReference>
<feature type="transmembrane region" description="Helical" evidence="10">
    <location>
        <begin position="304"/>
        <end position="325"/>
    </location>
</feature>
<dbReference type="AlphaFoldDB" id="A7RIA3"/>
<dbReference type="GO" id="GO:0001609">
    <property type="term" value="F:G protein-coupled adenosine receptor activity"/>
    <property type="evidence" value="ECO:0000318"/>
    <property type="project" value="GO_Central"/>
</dbReference>
<feature type="transmembrane region" description="Helical" evidence="10">
    <location>
        <begin position="88"/>
        <end position="110"/>
    </location>
</feature>
<evidence type="ECO:0000256" key="1">
    <source>
        <dbReference type="ARBA" id="ARBA00004651"/>
    </source>
</evidence>
<protein>
    <recommendedName>
        <fullName evidence="11">G-protein coupled receptors family 1 profile domain-containing protein</fullName>
    </recommendedName>
</protein>
<organism evidence="12 13">
    <name type="scientific">Nematostella vectensis</name>
    <name type="common">Starlet sea anemone</name>
    <dbReference type="NCBI Taxonomy" id="45351"/>
    <lineage>
        <taxon>Eukaryota</taxon>
        <taxon>Metazoa</taxon>
        <taxon>Cnidaria</taxon>
        <taxon>Anthozoa</taxon>
        <taxon>Hexacorallia</taxon>
        <taxon>Actiniaria</taxon>
        <taxon>Edwardsiidae</taxon>
        <taxon>Nematostella</taxon>
    </lineage>
</organism>
<dbReference type="GO" id="GO:0005886">
    <property type="term" value="C:plasma membrane"/>
    <property type="evidence" value="ECO:0000318"/>
    <property type="project" value="GO_Central"/>
</dbReference>
<sequence length="377" mass="42571">MWRAKAQSANQSPENCYESFWVAVNYAGINTNCDLNSASLPFVETDTVVDFPKHIKPLSDMNSSNVTGVSITTNPYALAAMQFTTVYWVFYNIIAIITIIGNSLAVYILISRPYLLHQTSPNGRFFLSLAVSDLLVGIFPFLSVQICVFGTPCNSTIWAVIAFLVKVVINSSVTSLCLLTMDRYWAVVHPFSHITMEGHISTLISIAVAWIVPPILELPFLLKMLGFYTNKTLFGYRIVYEVITTCLPIIFMVYAYTRIILVVRKHRREIRAQNDLTTSATIHSGEQLSQDHSAPPRRNRHKDLTAIGIVVAIFLVCNIFSLFWMSCVFLIASCRPAGWLTDTTALVRYLNSAPNFYVYAVMKTDFRREVKTLFRHS</sequence>
<keyword evidence="13" id="KW-1185">Reference proteome</keyword>
<evidence type="ECO:0000313" key="12">
    <source>
        <dbReference type="EMBL" id="EDO48666.1"/>
    </source>
</evidence>
<dbReference type="PROSITE" id="PS50262">
    <property type="entry name" value="G_PROTEIN_RECEP_F1_2"/>
    <property type="match status" value="1"/>
</dbReference>
<dbReference type="Proteomes" id="UP000001593">
    <property type="component" value="Unassembled WGS sequence"/>
</dbReference>
<evidence type="ECO:0000256" key="6">
    <source>
        <dbReference type="ARBA" id="ARBA00023136"/>
    </source>
</evidence>
<name>A7RIA3_NEMVE</name>
<keyword evidence="2" id="KW-1003">Cell membrane</keyword>
<comment type="subcellular location">
    <subcellularLocation>
        <location evidence="1">Cell membrane</location>
        <topology evidence="1">Multi-pass membrane protein</topology>
    </subcellularLocation>
</comment>
<dbReference type="PANTHER" id="PTHR24249:SF372">
    <property type="entry name" value="G-PROTEIN COUPLED RECEPTORS FAMILY 1 PROFILE DOMAIN-CONTAINING PROTEIN"/>
    <property type="match status" value="1"/>
</dbReference>
<keyword evidence="6 10" id="KW-0472">Membrane</keyword>
<keyword evidence="8 9" id="KW-0807">Transducer</keyword>
<reference evidence="12 13" key="1">
    <citation type="journal article" date="2007" name="Science">
        <title>Sea anemone genome reveals ancestral eumetazoan gene repertoire and genomic organization.</title>
        <authorList>
            <person name="Putnam N.H."/>
            <person name="Srivastava M."/>
            <person name="Hellsten U."/>
            <person name="Dirks B."/>
            <person name="Chapman J."/>
            <person name="Salamov A."/>
            <person name="Terry A."/>
            <person name="Shapiro H."/>
            <person name="Lindquist E."/>
            <person name="Kapitonov V.V."/>
            <person name="Jurka J."/>
            <person name="Genikhovich G."/>
            <person name="Grigoriev I.V."/>
            <person name="Lucas S.M."/>
            <person name="Steele R.E."/>
            <person name="Finnerty J.R."/>
            <person name="Technau U."/>
            <person name="Martindale M.Q."/>
            <person name="Rokhsar D.S."/>
        </authorList>
    </citation>
    <scope>NUCLEOTIDE SEQUENCE [LARGE SCALE GENOMIC DNA]</scope>
    <source>
        <strain evidence="13">CH2 X CH6</strain>
    </source>
</reference>
<dbReference type="HOGENOM" id="CLU_009579_3_6_1"/>
<dbReference type="STRING" id="45351.A7RIA3"/>
<keyword evidence="5 9" id="KW-0297">G-protein coupled receptor</keyword>
<feature type="transmembrane region" description="Helical" evidence="10">
    <location>
        <begin position="157"/>
        <end position="179"/>
    </location>
</feature>
<dbReference type="Pfam" id="PF00001">
    <property type="entry name" value="7tm_1"/>
    <property type="match status" value="1"/>
</dbReference>
<accession>A7RIA3</accession>
<feature type="domain" description="G-protein coupled receptors family 1 profile" evidence="11">
    <location>
        <begin position="101"/>
        <end position="359"/>
    </location>
</feature>
<dbReference type="PROSITE" id="PS00237">
    <property type="entry name" value="G_PROTEIN_RECEP_F1_1"/>
    <property type="match status" value="1"/>
</dbReference>
<comment type="similarity">
    <text evidence="9">Belongs to the G-protein coupled receptor 1 family.</text>
</comment>
<evidence type="ECO:0000313" key="13">
    <source>
        <dbReference type="Proteomes" id="UP000001593"/>
    </source>
</evidence>
<evidence type="ECO:0000256" key="10">
    <source>
        <dbReference type="SAM" id="Phobius"/>
    </source>
</evidence>
<evidence type="ECO:0000256" key="5">
    <source>
        <dbReference type="ARBA" id="ARBA00023040"/>
    </source>
</evidence>
<evidence type="ECO:0000259" key="11">
    <source>
        <dbReference type="PROSITE" id="PS50262"/>
    </source>
</evidence>
<dbReference type="InterPro" id="IPR017452">
    <property type="entry name" value="GPCR_Rhodpsn_7TM"/>
</dbReference>
<dbReference type="PANTHER" id="PTHR24249">
    <property type="entry name" value="HISTAMINE RECEPTOR-RELATED G-PROTEIN COUPLED RECEPTOR"/>
    <property type="match status" value="1"/>
</dbReference>
<keyword evidence="4 10" id="KW-1133">Transmembrane helix</keyword>
<dbReference type="EMBL" id="DS469512">
    <property type="protein sequence ID" value="EDO48666.1"/>
    <property type="molecule type" value="Genomic_DNA"/>
</dbReference>
<feature type="transmembrane region" description="Helical" evidence="10">
    <location>
        <begin position="200"/>
        <end position="222"/>
    </location>
</feature>
<dbReference type="CDD" id="cd00637">
    <property type="entry name" value="7tm_classA_rhodopsin-like"/>
    <property type="match status" value="1"/>
</dbReference>
<dbReference type="InterPro" id="IPR050569">
    <property type="entry name" value="TAAR"/>
</dbReference>
<keyword evidence="3 9" id="KW-0812">Transmembrane</keyword>
<dbReference type="PhylomeDB" id="A7RIA3"/>
<dbReference type="eggNOG" id="KOG3656">
    <property type="taxonomic scope" value="Eukaryota"/>
</dbReference>
<dbReference type="GO" id="GO:0007186">
    <property type="term" value="P:G protein-coupled receptor signaling pathway"/>
    <property type="evidence" value="ECO:0000318"/>
    <property type="project" value="GO_Central"/>
</dbReference>
<dbReference type="InterPro" id="IPR000276">
    <property type="entry name" value="GPCR_Rhodpsn"/>
</dbReference>
<evidence type="ECO:0000256" key="9">
    <source>
        <dbReference type="RuleBase" id="RU000688"/>
    </source>
</evidence>
<evidence type="ECO:0000256" key="7">
    <source>
        <dbReference type="ARBA" id="ARBA00023170"/>
    </source>
</evidence>
<dbReference type="SUPFAM" id="SSF81321">
    <property type="entry name" value="Family A G protein-coupled receptor-like"/>
    <property type="match status" value="1"/>
</dbReference>
<feature type="transmembrane region" description="Helical" evidence="10">
    <location>
        <begin position="131"/>
        <end position="151"/>
    </location>
</feature>
<keyword evidence="7 9" id="KW-0675">Receptor</keyword>
<gene>
    <name evidence="12" type="ORF">NEMVEDRAFT_v1g197525</name>
</gene>
<evidence type="ECO:0000256" key="3">
    <source>
        <dbReference type="ARBA" id="ARBA00022692"/>
    </source>
</evidence>
<dbReference type="Gene3D" id="1.20.1070.10">
    <property type="entry name" value="Rhodopsin 7-helix transmembrane proteins"/>
    <property type="match status" value="1"/>
</dbReference>